<dbReference type="EMBL" id="VSWD01000004">
    <property type="protein sequence ID" value="KAK3105252.1"/>
    <property type="molecule type" value="Genomic_DNA"/>
</dbReference>
<evidence type="ECO:0000313" key="2">
    <source>
        <dbReference type="EMBL" id="KAK3105252.1"/>
    </source>
</evidence>
<comment type="caution">
    <text evidence="2">The sequence shown here is derived from an EMBL/GenBank/DDBJ whole genome shotgun (WGS) entry which is preliminary data.</text>
</comment>
<accession>A0AA88YRF0</accession>
<feature type="domain" description="Mab-21-like nucleotidyltransferase" evidence="1">
    <location>
        <begin position="149"/>
        <end position="219"/>
    </location>
</feature>
<keyword evidence="3" id="KW-1185">Reference proteome</keyword>
<organism evidence="2 3">
    <name type="scientific">Pinctada imbricata</name>
    <name type="common">Atlantic pearl-oyster</name>
    <name type="synonym">Pinctada martensii</name>
    <dbReference type="NCBI Taxonomy" id="66713"/>
    <lineage>
        <taxon>Eukaryota</taxon>
        <taxon>Metazoa</taxon>
        <taxon>Spiralia</taxon>
        <taxon>Lophotrochozoa</taxon>
        <taxon>Mollusca</taxon>
        <taxon>Bivalvia</taxon>
        <taxon>Autobranchia</taxon>
        <taxon>Pteriomorphia</taxon>
        <taxon>Pterioida</taxon>
        <taxon>Pterioidea</taxon>
        <taxon>Pteriidae</taxon>
        <taxon>Pinctada</taxon>
    </lineage>
</organism>
<dbReference type="Proteomes" id="UP001186944">
    <property type="component" value="Unassembled WGS sequence"/>
</dbReference>
<name>A0AA88YRF0_PINIB</name>
<dbReference type="InterPro" id="IPR046903">
    <property type="entry name" value="Mab-21-like_nuc_Trfase"/>
</dbReference>
<reference evidence="2" key="1">
    <citation type="submission" date="2019-08" db="EMBL/GenBank/DDBJ databases">
        <title>The improved chromosome-level genome for the pearl oyster Pinctada fucata martensii using PacBio sequencing and Hi-C.</title>
        <authorList>
            <person name="Zheng Z."/>
        </authorList>
    </citation>
    <scope>NUCLEOTIDE SEQUENCE</scope>
    <source>
        <strain evidence="2">ZZ-2019</strain>
        <tissue evidence="2">Adductor muscle</tissue>
    </source>
</reference>
<dbReference type="PANTHER" id="PTHR10656">
    <property type="entry name" value="CELL FATE DETERMINING PROTEIN MAB21-RELATED"/>
    <property type="match status" value="1"/>
</dbReference>
<dbReference type="AlphaFoldDB" id="A0AA88YRF0"/>
<proteinExistence type="predicted"/>
<evidence type="ECO:0000259" key="1">
    <source>
        <dbReference type="Pfam" id="PF03281"/>
    </source>
</evidence>
<gene>
    <name evidence="2" type="ORF">FSP39_020849</name>
</gene>
<sequence>MNLPTRLSFLFGSEEYVSLRRQLVFLREWLLNHQVPQNQVHTICSGSLGEGVAYPKSDDDVMIYRTDIRVVKTYREATQRGDLLMVPSEYSPGYCLLLDAKGSYPDNYIQNINGISFLSSLLMKESYVGEGMSIHGPCHSGNYGPEEYDFAHCIPCFDWPDVANDWILRNRSNDWPSCEIVENIIQNGCHVVPVGDSTSPHGNHEWRMSFSVGERTLMHSFNHVQFLVYNLLRLTLKTNYRKDCS</sequence>
<dbReference type="PANTHER" id="PTHR10656:SF69">
    <property type="entry name" value="MAB-21-LIKE HHH_H2TH-LIKE DOMAIN-CONTAINING PROTEIN"/>
    <property type="match status" value="1"/>
</dbReference>
<dbReference type="Pfam" id="PF03281">
    <property type="entry name" value="Mab-21"/>
    <property type="match status" value="1"/>
</dbReference>
<protein>
    <recommendedName>
        <fullName evidence="1">Mab-21-like nucleotidyltransferase domain-containing protein</fullName>
    </recommendedName>
</protein>
<evidence type="ECO:0000313" key="3">
    <source>
        <dbReference type="Proteomes" id="UP001186944"/>
    </source>
</evidence>